<dbReference type="RefSeq" id="WP_133472700.1">
    <property type="nucleotide sequence ID" value="NZ_SNWP01000010.1"/>
</dbReference>
<sequence length="83" mass="9553">MNEFQGQIKELSKLIHNWNLINVASKSQLDDFSVKLLNALHGSGNGEKIKRIIESELCITYGLYNNEFDADILAEQIMQWQNK</sequence>
<accession>A0A4V3C521</accession>
<gene>
    <name evidence="1" type="ORF">BC659_0198</name>
</gene>
<dbReference type="EMBL" id="SNWP01000010">
    <property type="protein sequence ID" value="TDO28138.1"/>
    <property type="molecule type" value="Genomic_DNA"/>
</dbReference>
<proteinExistence type="predicted"/>
<dbReference type="Proteomes" id="UP000295741">
    <property type="component" value="Unassembled WGS sequence"/>
</dbReference>
<evidence type="ECO:0000313" key="1">
    <source>
        <dbReference type="EMBL" id="TDO28138.1"/>
    </source>
</evidence>
<evidence type="ECO:0000313" key="2">
    <source>
        <dbReference type="Proteomes" id="UP000295741"/>
    </source>
</evidence>
<organism evidence="1 2">
    <name type="scientific">Sediminibacterium goheungense</name>
    <dbReference type="NCBI Taxonomy" id="1086393"/>
    <lineage>
        <taxon>Bacteria</taxon>
        <taxon>Pseudomonadati</taxon>
        <taxon>Bacteroidota</taxon>
        <taxon>Chitinophagia</taxon>
        <taxon>Chitinophagales</taxon>
        <taxon>Chitinophagaceae</taxon>
        <taxon>Sediminibacterium</taxon>
    </lineage>
</organism>
<keyword evidence="2" id="KW-1185">Reference proteome</keyword>
<dbReference type="AlphaFoldDB" id="A0A4V3C521"/>
<comment type="caution">
    <text evidence="1">The sequence shown here is derived from an EMBL/GenBank/DDBJ whole genome shotgun (WGS) entry which is preliminary data.</text>
</comment>
<name>A0A4V3C521_9BACT</name>
<reference evidence="1 2" key="1">
    <citation type="submission" date="2019-03" db="EMBL/GenBank/DDBJ databases">
        <title>Genomic Encyclopedia of Archaeal and Bacterial Type Strains, Phase II (KMG-II): from individual species to whole genera.</title>
        <authorList>
            <person name="Goeker M."/>
        </authorList>
    </citation>
    <scope>NUCLEOTIDE SEQUENCE [LARGE SCALE GENOMIC DNA]</scope>
    <source>
        <strain evidence="1 2">DSM 28323</strain>
    </source>
</reference>
<dbReference type="OrthoDB" id="713755at2"/>
<protein>
    <submittedName>
        <fullName evidence="1">Uncharacterized protein</fullName>
    </submittedName>
</protein>